<dbReference type="EMBL" id="CAJB01000414">
    <property type="protein sequence ID" value="CCH80226.1"/>
    <property type="molecule type" value="Genomic_DNA"/>
</dbReference>
<evidence type="ECO:0000256" key="1">
    <source>
        <dbReference type="ARBA" id="ARBA00009986"/>
    </source>
</evidence>
<keyword evidence="6" id="KW-1185">Reference proteome</keyword>
<feature type="region of interest" description="Disordered" evidence="3">
    <location>
        <begin position="1"/>
        <end position="24"/>
    </location>
</feature>
<feature type="compositionally biased region" description="Basic residues" evidence="3">
    <location>
        <begin position="1"/>
        <end position="13"/>
    </location>
</feature>
<dbReference type="GO" id="GO:0008911">
    <property type="term" value="F:lactaldehyde dehydrogenase (NAD+) activity"/>
    <property type="evidence" value="ECO:0007669"/>
    <property type="project" value="TreeGrafter"/>
</dbReference>
<dbReference type="InterPro" id="IPR016161">
    <property type="entry name" value="Ald_DH/histidinol_DH"/>
</dbReference>
<organism evidence="5 6">
    <name type="scientific">Nostocoides japonicum T1-X7</name>
    <dbReference type="NCBI Taxonomy" id="1194083"/>
    <lineage>
        <taxon>Bacteria</taxon>
        <taxon>Bacillati</taxon>
        <taxon>Actinomycetota</taxon>
        <taxon>Actinomycetes</taxon>
        <taxon>Micrococcales</taxon>
        <taxon>Intrasporangiaceae</taxon>
        <taxon>Nostocoides</taxon>
    </lineage>
</organism>
<dbReference type="PANTHER" id="PTHR42991:SF1">
    <property type="entry name" value="ALDEHYDE DEHYDROGENASE"/>
    <property type="match status" value="1"/>
</dbReference>
<keyword evidence="2" id="KW-0560">Oxidoreductase</keyword>
<accession>A0A077M396</accession>
<evidence type="ECO:0000256" key="2">
    <source>
        <dbReference type="ARBA" id="ARBA00023002"/>
    </source>
</evidence>
<comment type="caution">
    <text evidence="5">The sequence shown here is derived from an EMBL/GenBank/DDBJ whole genome shotgun (WGS) entry which is preliminary data.</text>
</comment>
<dbReference type="InterPro" id="IPR016162">
    <property type="entry name" value="Ald_DH_N"/>
</dbReference>
<dbReference type="Pfam" id="PF00171">
    <property type="entry name" value="Aldedh"/>
    <property type="match status" value="1"/>
</dbReference>
<comment type="similarity">
    <text evidence="1">Belongs to the aldehyde dehydrogenase family.</text>
</comment>
<evidence type="ECO:0000313" key="5">
    <source>
        <dbReference type="EMBL" id="CCH80226.1"/>
    </source>
</evidence>
<protein>
    <recommendedName>
        <fullName evidence="4">Aldehyde dehydrogenase domain-containing protein</fullName>
    </recommendedName>
</protein>
<sequence>MVPALHRGRSTRHRPLEPHQGRQGVNLVGAEHRLRTEDLPPGGALIAGVWRDQQLTMPVRDPENAELVGYVHPCSSADVDEAVRAGLAALDEDWPLHLRAAALRQTASAVLDQRERFARVIAAEGVKTVREARGEVQRCAETLNTAADSTDVLIGETLPLRRQRARVRPDRLVQPGAPRRRRRHQQLQRPPQPRRAQGRPGPAGGRSDRAQALGPDTVLGSQPRRGPARRGCSRGAGLGPVRRWRHRRGPRGTP</sequence>
<dbReference type="Proteomes" id="UP000035721">
    <property type="component" value="Unassembled WGS sequence"/>
</dbReference>
<name>A0A077M396_9MICO</name>
<feature type="compositionally biased region" description="Basic residues" evidence="3">
    <location>
        <begin position="242"/>
        <end position="254"/>
    </location>
</feature>
<evidence type="ECO:0000259" key="4">
    <source>
        <dbReference type="Pfam" id="PF00171"/>
    </source>
</evidence>
<dbReference type="InterPro" id="IPR051020">
    <property type="entry name" value="ALDH-related_metabolic_enz"/>
</dbReference>
<feature type="domain" description="Aldehyde dehydrogenase" evidence="4">
    <location>
        <begin position="50"/>
        <end position="162"/>
    </location>
</feature>
<dbReference type="Gene3D" id="3.40.605.10">
    <property type="entry name" value="Aldehyde Dehydrogenase, Chain A, domain 1"/>
    <property type="match status" value="1"/>
</dbReference>
<feature type="region of interest" description="Disordered" evidence="3">
    <location>
        <begin position="164"/>
        <end position="254"/>
    </location>
</feature>
<dbReference type="PANTHER" id="PTHR42991">
    <property type="entry name" value="ALDEHYDE DEHYDROGENASE"/>
    <property type="match status" value="1"/>
</dbReference>
<evidence type="ECO:0000313" key="6">
    <source>
        <dbReference type="Proteomes" id="UP000035721"/>
    </source>
</evidence>
<proteinExistence type="inferred from homology"/>
<dbReference type="STRING" id="1194083.BN12_80017"/>
<dbReference type="InterPro" id="IPR015590">
    <property type="entry name" value="Aldehyde_DH_dom"/>
</dbReference>
<dbReference type="AlphaFoldDB" id="A0A077M396"/>
<dbReference type="SUPFAM" id="SSF53720">
    <property type="entry name" value="ALDH-like"/>
    <property type="match status" value="1"/>
</dbReference>
<gene>
    <name evidence="5" type="ORF">BN12_80017</name>
</gene>
<reference evidence="5 6" key="1">
    <citation type="journal article" date="2013" name="ISME J.">
        <title>A metabolic model for members of the genus Tetrasphaera involved in enhanced biological phosphorus removal.</title>
        <authorList>
            <person name="Kristiansen R."/>
            <person name="Nguyen H.T.T."/>
            <person name="Saunders A.M."/>
            <person name="Nielsen J.L."/>
            <person name="Wimmer R."/>
            <person name="Le V.Q."/>
            <person name="McIlroy S.J."/>
            <person name="Petrovski S."/>
            <person name="Seviour R.J."/>
            <person name="Calteau A."/>
            <person name="Nielsen K.L."/>
            <person name="Nielsen P.H."/>
        </authorList>
    </citation>
    <scope>NUCLEOTIDE SEQUENCE [LARGE SCALE GENOMIC DNA]</scope>
    <source>
        <strain evidence="5 6">T1-X7</strain>
    </source>
</reference>
<evidence type="ECO:0000256" key="3">
    <source>
        <dbReference type="SAM" id="MobiDB-lite"/>
    </source>
</evidence>